<evidence type="ECO:0000256" key="5">
    <source>
        <dbReference type="ARBA" id="ARBA00023163"/>
    </source>
</evidence>
<proteinExistence type="inferred from homology"/>
<evidence type="ECO:0000256" key="4">
    <source>
        <dbReference type="ARBA" id="ARBA00023015"/>
    </source>
</evidence>
<dbReference type="NCBIfam" id="TIGR01951">
    <property type="entry name" value="nusB"/>
    <property type="match status" value="1"/>
</dbReference>
<comment type="function">
    <text evidence="6">Involved in transcription antitermination. Required for transcription of ribosomal RNA (rRNA) genes. Binds specifically to the boxA antiterminator sequence of the ribosomal RNA (rrn) operons.</text>
</comment>
<evidence type="ECO:0000256" key="2">
    <source>
        <dbReference type="ARBA" id="ARBA00022814"/>
    </source>
</evidence>
<keyword evidence="2 6" id="KW-0889">Transcription antitermination</keyword>
<dbReference type="InterPro" id="IPR011605">
    <property type="entry name" value="NusB_fam"/>
</dbReference>
<accession>A0AAQ1RV35</accession>
<evidence type="ECO:0000313" key="9">
    <source>
        <dbReference type="EMBL" id="SHF76498.1"/>
    </source>
</evidence>
<evidence type="ECO:0000313" key="11">
    <source>
        <dbReference type="Proteomes" id="UP000474718"/>
    </source>
</evidence>
<dbReference type="RefSeq" id="WP_021659120.1">
    <property type="nucleotide sequence ID" value="NZ_FQVY01000001.1"/>
</dbReference>
<keyword evidence="5 6" id="KW-0804">Transcription</keyword>
<keyword evidence="3 6" id="KW-0694">RNA-binding</keyword>
<dbReference type="InterPro" id="IPR006027">
    <property type="entry name" value="NusB_RsmB_TIM44"/>
</dbReference>
<reference evidence="8 11" key="3">
    <citation type="journal article" date="2019" name="Nat. Med.">
        <title>A library of human gut bacterial isolates paired with longitudinal multiomics data enables mechanistic microbiome research.</title>
        <authorList>
            <person name="Poyet M."/>
            <person name="Groussin M."/>
            <person name="Gibbons S.M."/>
            <person name="Avila-Pacheco J."/>
            <person name="Jiang X."/>
            <person name="Kearney S.M."/>
            <person name="Perrotta A.R."/>
            <person name="Berdy B."/>
            <person name="Zhao S."/>
            <person name="Lieberman T.D."/>
            <person name="Swanson P.K."/>
            <person name="Smith M."/>
            <person name="Roesemann S."/>
            <person name="Alexander J.E."/>
            <person name="Rich S.A."/>
            <person name="Livny J."/>
            <person name="Vlamakis H."/>
            <person name="Clish C."/>
            <person name="Bullock K."/>
            <person name="Deik A."/>
            <person name="Scott J."/>
            <person name="Pierce K.A."/>
            <person name="Xavier R.J."/>
            <person name="Alm E.J."/>
        </authorList>
    </citation>
    <scope>NUCLEOTIDE SEQUENCE [LARGE SCALE GENOMIC DNA]</scope>
    <source>
        <strain evidence="8 11">BIOML-A2</strain>
    </source>
</reference>
<evidence type="ECO:0000313" key="8">
    <source>
        <dbReference type="EMBL" id="MZL69505.1"/>
    </source>
</evidence>
<keyword evidence="11" id="KW-1185">Reference proteome</keyword>
<dbReference type="GO" id="GO:0003723">
    <property type="term" value="F:RNA binding"/>
    <property type="evidence" value="ECO:0007669"/>
    <property type="project" value="UniProtKB-UniRule"/>
</dbReference>
<evidence type="ECO:0000256" key="1">
    <source>
        <dbReference type="ARBA" id="ARBA00005952"/>
    </source>
</evidence>
<dbReference type="GO" id="GO:0006353">
    <property type="term" value="P:DNA-templated transcription termination"/>
    <property type="evidence" value="ECO:0007669"/>
    <property type="project" value="UniProtKB-UniRule"/>
</dbReference>
<name>A0AAQ1RV35_9FIRM</name>
<organism evidence="9 10">
    <name type="scientific">Bittarella massiliensis</name>
    <name type="common">ex Durand et al. 2017</name>
    <dbReference type="NCBI Taxonomy" id="1720313"/>
    <lineage>
        <taxon>Bacteria</taxon>
        <taxon>Bacillati</taxon>
        <taxon>Bacillota</taxon>
        <taxon>Clostridia</taxon>
        <taxon>Eubacteriales</taxon>
        <taxon>Oscillospiraceae</taxon>
        <taxon>Bittarella (ex Durand et al. 2017)</taxon>
    </lineage>
</organism>
<dbReference type="Proteomes" id="UP000184089">
    <property type="component" value="Unassembled WGS sequence"/>
</dbReference>
<feature type="domain" description="NusB/RsmB/TIM44" evidence="7">
    <location>
        <begin position="38"/>
        <end position="128"/>
    </location>
</feature>
<evidence type="ECO:0000256" key="6">
    <source>
        <dbReference type="HAMAP-Rule" id="MF_00073"/>
    </source>
</evidence>
<dbReference type="HAMAP" id="MF_00073">
    <property type="entry name" value="NusB"/>
    <property type="match status" value="1"/>
</dbReference>
<dbReference type="PANTHER" id="PTHR11078:SF3">
    <property type="entry name" value="ANTITERMINATION NUSB DOMAIN-CONTAINING PROTEIN"/>
    <property type="match status" value="1"/>
</dbReference>
<dbReference type="GO" id="GO:0031564">
    <property type="term" value="P:transcription antitermination"/>
    <property type="evidence" value="ECO:0007669"/>
    <property type="project" value="UniProtKB-KW"/>
</dbReference>
<gene>
    <name evidence="6 8" type="primary">nusB</name>
    <name evidence="8" type="ORF">GT747_07000</name>
    <name evidence="9" type="ORF">SAMN05444424_0604</name>
</gene>
<dbReference type="Proteomes" id="UP000474718">
    <property type="component" value="Unassembled WGS sequence"/>
</dbReference>
<evidence type="ECO:0000259" key="7">
    <source>
        <dbReference type="Pfam" id="PF01029"/>
    </source>
</evidence>
<protein>
    <recommendedName>
        <fullName evidence="6">Transcription antitermination protein NusB</fullName>
    </recommendedName>
    <alternativeName>
        <fullName evidence="6">Antitermination factor NusB</fullName>
    </alternativeName>
</protein>
<dbReference type="Gene3D" id="1.10.940.10">
    <property type="entry name" value="NusB-like"/>
    <property type="match status" value="1"/>
</dbReference>
<evidence type="ECO:0000313" key="10">
    <source>
        <dbReference type="Proteomes" id="UP000184089"/>
    </source>
</evidence>
<comment type="similarity">
    <text evidence="1 6">Belongs to the NusB family.</text>
</comment>
<dbReference type="AlphaFoldDB" id="A0AAQ1RV35"/>
<dbReference type="PANTHER" id="PTHR11078">
    <property type="entry name" value="N UTILIZATION SUBSTANCE PROTEIN B-RELATED"/>
    <property type="match status" value="1"/>
</dbReference>
<dbReference type="EMBL" id="WWVX01000004">
    <property type="protein sequence ID" value="MZL69505.1"/>
    <property type="molecule type" value="Genomic_DNA"/>
</dbReference>
<dbReference type="EMBL" id="FQVY01000001">
    <property type="protein sequence ID" value="SHF76498.1"/>
    <property type="molecule type" value="Genomic_DNA"/>
</dbReference>
<keyword evidence="4 6" id="KW-0805">Transcription regulation</keyword>
<dbReference type="Pfam" id="PF01029">
    <property type="entry name" value="NusB"/>
    <property type="match status" value="1"/>
</dbReference>
<sequence>MTRSESREAAFVLAFEQFFLSDESAEDIIAGASECGTLRMSQYALNVFRQVCERAPALDEQIARHLKGWTLERISPVCRSILRVALAEIAADFCPVGVAINEAVELAKKYGTDDDYAFVNGLLGAVAKELGTPEEALQAEALPEAAEDEELLVQPQEQ</sequence>
<dbReference type="InterPro" id="IPR035926">
    <property type="entry name" value="NusB-like_sf"/>
</dbReference>
<dbReference type="GO" id="GO:0005829">
    <property type="term" value="C:cytosol"/>
    <property type="evidence" value="ECO:0007669"/>
    <property type="project" value="TreeGrafter"/>
</dbReference>
<reference evidence="9" key="2">
    <citation type="submission" date="2016-11" db="EMBL/GenBank/DDBJ databases">
        <authorList>
            <person name="Varghese N."/>
            <person name="Submissions S."/>
        </authorList>
    </citation>
    <scope>NUCLEOTIDE SEQUENCE</scope>
    <source>
        <strain evidence="9">DSM 4029</strain>
    </source>
</reference>
<reference evidence="10" key="1">
    <citation type="submission" date="2016-11" db="EMBL/GenBank/DDBJ databases">
        <authorList>
            <person name="Jaros S."/>
            <person name="Januszkiewicz K."/>
            <person name="Wedrychowicz H."/>
        </authorList>
    </citation>
    <scope>NUCLEOTIDE SEQUENCE [LARGE SCALE GENOMIC DNA]</scope>
    <source>
        <strain evidence="10">DSM 4029</strain>
    </source>
</reference>
<evidence type="ECO:0000256" key="3">
    <source>
        <dbReference type="ARBA" id="ARBA00022884"/>
    </source>
</evidence>
<comment type="caution">
    <text evidence="9">The sequence shown here is derived from an EMBL/GenBank/DDBJ whole genome shotgun (WGS) entry which is preliminary data.</text>
</comment>
<dbReference type="SUPFAM" id="SSF48013">
    <property type="entry name" value="NusB-like"/>
    <property type="match status" value="1"/>
</dbReference>